<dbReference type="PANTHER" id="PTHR35744">
    <property type="entry name" value="C2H2-TYPE DOMAIN-CONTAINING PROTEIN"/>
    <property type="match status" value="1"/>
</dbReference>
<proteinExistence type="predicted"/>
<keyword evidence="5" id="KW-1185">Reference proteome</keyword>
<gene>
    <name evidence="4" type="ORF">CSSPTR1EN2_LOCUS1928</name>
</gene>
<feature type="region of interest" description="Disordered" evidence="2">
    <location>
        <begin position="368"/>
        <end position="402"/>
    </location>
</feature>
<evidence type="ECO:0000313" key="4">
    <source>
        <dbReference type="EMBL" id="CAK9192513.1"/>
    </source>
</evidence>
<dbReference type="Gene3D" id="3.40.50.1010">
    <property type="entry name" value="5'-nuclease"/>
    <property type="match status" value="1"/>
</dbReference>
<evidence type="ECO:0000259" key="3">
    <source>
        <dbReference type="PROSITE" id="PS50157"/>
    </source>
</evidence>
<feature type="compositionally biased region" description="Acidic residues" evidence="2">
    <location>
        <begin position="374"/>
        <end position="402"/>
    </location>
</feature>
<dbReference type="EMBL" id="OZ019893">
    <property type="protein sequence ID" value="CAK9192513.1"/>
    <property type="molecule type" value="Genomic_DNA"/>
</dbReference>
<evidence type="ECO:0000256" key="2">
    <source>
        <dbReference type="SAM" id="MobiDB-lite"/>
    </source>
</evidence>
<evidence type="ECO:0000313" key="5">
    <source>
        <dbReference type="Proteomes" id="UP001497512"/>
    </source>
</evidence>
<name>A0ABP0TCL1_9BRYO</name>
<protein>
    <recommendedName>
        <fullName evidence="3">C2H2-type domain-containing protein</fullName>
    </recommendedName>
</protein>
<accession>A0ABP0TCL1</accession>
<dbReference type="PROSITE" id="PS50157">
    <property type="entry name" value="ZINC_FINGER_C2H2_2"/>
    <property type="match status" value="1"/>
</dbReference>
<dbReference type="InterPro" id="IPR013087">
    <property type="entry name" value="Znf_C2H2_type"/>
</dbReference>
<dbReference type="PROSITE" id="PS00028">
    <property type="entry name" value="ZINC_FINGER_C2H2_1"/>
    <property type="match status" value="1"/>
</dbReference>
<keyword evidence="1" id="KW-0862">Zinc</keyword>
<dbReference type="CDD" id="cd18725">
    <property type="entry name" value="PIN_LabA-like"/>
    <property type="match status" value="1"/>
</dbReference>
<dbReference type="Pfam" id="PF01936">
    <property type="entry name" value="NYN"/>
    <property type="match status" value="1"/>
</dbReference>
<sequence length="402" mass="44631">MGCRGFVLGKALISKLFSDPCSAPPFSLGVCGIRAVAAAGEAGATAETAAAAAVSEEGRRIRKVGVFWDLDNKPPKQVPPFVAALHLRNVAGKFGEVVDVVAYANRHAFSFLPQWVKEQRKDRKLLDKLETAGVVKPREPYICGYCGCKCRTNEKLKKHFRDLHERERTKRMNRMDSMKGKRRLKYKASLAEKEERYRNASKEILVPKVGYGLASELRRAGVYVRRVEDKPQAADEALKSHMARSIKQGLHCICLVSDDSDFSNALRAAQQKQLRTVVVGDTTTLSQFADIKFSWEDVASGKALARATEAHRLWSTEDALHKEYMEDCLERREETMTIMGGGGGFCGGPYPDVDKSLRALAGAAEGFGHAAVDVNEEEEAEEEEEEAEEEEEEEEEDDDNAI</sequence>
<reference evidence="4 5" key="1">
    <citation type="submission" date="2024-02" db="EMBL/GenBank/DDBJ databases">
        <authorList>
            <consortium name="ELIXIR-Norway"/>
            <consortium name="Elixir Norway"/>
        </authorList>
    </citation>
    <scope>NUCLEOTIDE SEQUENCE [LARGE SCALE GENOMIC DNA]</scope>
</reference>
<dbReference type="Proteomes" id="UP001497512">
    <property type="component" value="Chromosome 1"/>
</dbReference>
<dbReference type="PANTHER" id="PTHR35744:SF2">
    <property type="entry name" value="OS06G0166200 PROTEIN"/>
    <property type="match status" value="1"/>
</dbReference>
<evidence type="ECO:0000256" key="1">
    <source>
        <dbReference type="PROSITE-ProRule" id="PRU00042"/>
    </source>
</evidence>
<keyword evidence="1" id="KW-0479">Metal-binding</keyword>
<keyword evidence="1" id="KW-0863">Zinc-finger</keyword>
<feature type="domain" description="C2H2-type" evidence="3">
    <location>
        <begin position="141"/>
        <end position="169"/>
    </location>
</feature>
<dbReference type="InterPro" id="IPR021139">
    <property type="entry name" value="NYN"/>
</dbReference>
<organism evidence="4 5">
    <name type="scientific">Sphagnum troendelagicum</name>
    <dbReference type="NCBI Taxonomy" id="128251"/>
    <lineage>
        <taxon>Eukaryota</taxon>
        <taxon>Viridiplantae</taxon>
        <taxon>Streptophyta</taxon>
        <taxon>Embryophyta</taxon>
        <taxon>Bryophyta</taxon>
        <taxon>Sphagnophytina</taxon>
        <taxon>Sphagnopsida</taxon>
        <taxon>Sphagnales</taxon>
        <taxon>Sphagnaceae</taxon>
        <taxon>Sphagnum</taxon>
    </lineage>
</organism>